<comment type="subcellular location">
    <subcellularLocation>
        <location evidence="1">Membrane</location>
        <topology evidence="1">Multi-pass membrane protein</topology>
    </subcellularLocation>
</comment>
<comment type="caution">
    <text evidence="9">The sequence shown here is derived from an EMBL/GenBank/DDBJ whole genome shotgun (WGS) entry which is preliminary data.</text>
</comment>
<evidence type="ECO:0000256" key="7">
    <source>
        <dbReference type="SAM" id="Phobius"/>
    </source>
</evidence>
<dbReference type="InterPro" id="IPR049326">
    <property type="entry name" value="Rhodopsin_dom_fungi"/>
</dbReference>
<feature type="domain" description="Rhodopsin" evidence="8">
    <location>
        <begin position="28"/>
        <end position="265"/>
    </location>
</feature>
<dbReference type="PANTHER" id="PTHR33048:SF93">
    <property type="entry name" value="INTEGRAL MEMBRANE PROTEIN"/>
    <property type="match status" value="1"/>
</dbReference>
<feature type="region of interest" description="Disordered" evidence="6">
    <location>
        <begin position="376"/>
        <end position="404"/>
    </location>
</feature>
<feature type="compositionally biased region" description="Basic and acidic residues" evidence="6">
    <location>
        <begin position="389"/>
        <end position="404"/>
    </location>
</feature>
<evidence type="ECO:0000256" key="4">
    <source>
        <dbReference type="ARBA" id="ARBA00023136"/>
    </source>
</evidence>
<proteinExistence type="inferred from homology"/>
<keyword evidence="4 7" id="KW-0472">Membrane</keyword>
<comment type="similarity">
    <text evidence="5">Belongs to the SAT4 family.</text>
</comment>
<feature type="transmembrane region" description="Helical" evidence="7">
    <location>
        <begin position="162"/>
        <end position="189"/>
    </location>
</feature>
<feature type="transmembrane region" description="Helical" evidence="7">
    <location>
        <begin position="201"/>
        <end position="219"/>
    </location>
</feature>
<organism evidence="9 10">
    <name type="scientific">Lasiosphaeris hirsuta</name>
    <dbReference type="NCBI Taxonomy" id="260670"/>
    <lineage>
        <taxon>Eukaryota</taxon>
        <taxon>Fungi</taxon>
        <taxon>Dikarya</taxon>
        <taxon>Ascomycota</taxon>
        <taxon>Pezizomycotina</taxon>
        <taxon>Sordariomycetes</taxon>
        <taxon>Sordariomycetidae</taxon>
        <taxon>Sordariales</taxon>
        <taxon>Lasiosphaeriaceae</taxon>
        <taxon>Lasiosphaeris</taxon>
    </lineage>
</organism>
<evidence type="ECO:0000256" key="3">
    <source>
        <dbReference type="ARBA" id="ARBA00022989"/>
    </source>
</evidence>
<name>A0AA40DU34_9PEZI</name>
<dbReference type="PANTHER" id="PTHR33048">
    <property type="entry name" value="PTH11-LIKE INTEGRAL MEMBRANE PROTEIN (AFU_ORTHOLOGUE AFUA_5G11245)"/>
    <property type="match status" value="1"/>
</dbReference>
<keyword evidence="10" id="KW-1185">Reference proteome</keyword>
<feature type="transmembrane region" description="Helical" evidence="7">
    <location>
        <begin position="44"/>
        <end position="69"/>
    </location>
</feature>
<dbReference type="GO" id="GO:0016020">
    <property type="term" value="C:membrane"/>
    <property type="evidence" value="ECO:0007669"/>
    <property type="project" value="UniProtKB-SubCell"/>
</dbReference>
<evidence type="ECO:0000256" key="1">
    <source>
        <dbReference type="ARBA" id="ARBA00004141"/>
    </source>
</evidence>
<feature type="transmembrane region" description="Helical" evidence="7">
    <location>
        <begin position="239"/>
        <end position="259"/>
    </location>
</feature>
<evidence type="ECO:0000256" key="2">
    <source>
        <dbReference type="ARBA" id="ARBA00022692"/>
    </source>
</evidence>
<feature type="region of interest" description="Disordered" evidence="6">
    <location>
        <begin position="277"/>
        <end position="333"/>
    </location>
</feature>
<evidence type="ECO:0000256" key="6">
    <source>
        <dbReference type="SAM" id="MobiDB-lite"/>
    </source>
</evidence>
<dbReference type="Pfam" id="PF20684">
    <property type="entry name" value="Fung_rhodopsin"/>
    <property type="match status" value="1"/>
</dbReference>
<gene>
    <name evidence="9" type="ORF">B0H67DRAFT_302558</name>
</gene>
<accession>A0AA40DU34</accession>
<keyword evidence="2 7" id="KW-0812">Transmembrane</keyword>
<dbReference type="Proteomes" id="UP001172102">
    <property type="component" value="Unassembled WGS sequence"/>
</dbReference>
<evidence type="ECO:0000256" key="5">
    <source>
        <dbReference type="ARBA" id="ARBA00038359"/>
    </source>
</evidence>
<evidence type="ECO:0000313" key="10">
    <source>
        <dbReference type="Proteomes" id="UP001172102"/>
    </source>
</evidence>
<protein>
    <recommendedName>
        <fullName evidence="8">Rhodopsin domain-containing protein</fullName>
    </recommendedName>
</protein>
<keyword evidence="3 7" id="KW-1133">Transmembrane helix</keyword>
<dbReference type="InterPro" id="IPR052337">
    <property type="entry name" value="SAT4-like"/>
</dbReference>
<feature type="transmembrane region" description="Helical" evidence="7">
    <location>
        <begin position="89"/>
        <end position="109"/>
    </location>
</feature>
<dbReference type="EMBL" id="JAUKUA010000005">
    <property type="protein sequence ID" value="KAK0711888.1"/>
    <property type="molecule type" value="Genomic_DNA"/>
</dbReference>
<evidence type="ECO:0000259" key="8">
    <source>
        <dbReference type="Pfam" id="PF20684"/>
    </source>
</evidence>
<dbReference type="AlphaFoldDB" id="A0AA40DU34"/>
<sequence length="404" mass="44115">MSGMGGQAPMAMAVLWTMTFITVVFIVLRVYTRAILVRSFGSDDYVYVVSGFMLFFYSVFLQVSSHYGFGRPIAALDLDSAVRAVEWEMIGQTFAVVGMATAKVSLGLFLMRIVVKTWHRVVLWIASVLILAVSVVVGVLFWTQCLPPRSLYDPRVKGTCGFGIAPFSLLLGVACIVADFFFAAFPWVFIWNLNMKYKEKVTIAASMSVGAVAGAAGIIRTVSLSGIASRNYTEDTVPLIIWSAVELAVTMVCAGVPVLRPLYRRIKGGITTDNSAGNSDGYYKHGTGNDNSTHQDSIKLNNMSSSGTDDADVDVENNRGFPGAHPKLGIRGPTTVTYIKGDNHSDEEILGPEYRQSQSGAHPGQIHVHEHVDVHVERVGGDRTPVPRPESRDERDEESLREVA</sequence>
<feature type="compositionally biased region" description="Polar residues" evidence="6">
    <location>
        <begin position="288"/>
        <end position="308"/>
    </location>
</feature>
<evidence type="ECO:0000313" key="9">
    <source>
        <dbReference type="EMBL" id="KAK0711888.1"/>
    </source>
</evidence>
<feature type="transmembrane region" description="Helical" evidence="7">
    <location>
        <begin position="121"/>
        <end position="142"/>
    </location>
</feature>
<reference evidence="9" key="1">
    <citation type="submission" date="2023-06" db="EMBL/GenBank/DDBJ databases">
        <title>Genome-scale phylogeny and comparative genomics of the fungal order Sordariales.</title>
        <authorList>
            <consortium name="Lawrence Berkeley National Laboratory"/>
            <person name="Hensen N."/>
            <person name="Bonometti L."/>
            <person name="Westerberg I."/>
            <person name="Brannstrom I.O."/>
            <person name="Guillou S."/>
            <person name="Cros-Aarteil S."/>
            <person name="Calhoun S."/>
            <person name="Haridas S."/>
            <person name="Kuo A."/>
            <person name="Mondo S."/>
            <person name="Pangilinan J."/>
            <person name="Riley R."/>
            <person name="Labutti K."/>
            <person name="Andreopoulos B."/>
            <person name="Lipzen A."/>
            <person name="Chen C."/>
            <person name="Yanf M."/>
            <person name="Daum C."/>
            <person name="Ng V."/>
            <person name="Clum A."/>
            <person name="Steindorff A."/>
            <person name="Ohm R."/>
            <person name="Martin F."/>
            <person name="Silar P."/>
            <person name="Natvig D."/>
            <person name="Lalanne C."/>
            <person name="Gautier V."/>
            <person name="Ament-Velasquez S.L."/>
            <person name="Kruys A."/>
            <person name="Hutchinson M.I."/>
            <person name="Powell A.J."/>
            <person name="Barry K."/>
            <person name="Miller A.N."/>
            <person name="Grigoriev I.V."/>
            <person name="Debuchy R."/>
            <person name="Gladieux P."/>
            <person name="Thoren M.H."/>
            <person name="Johannesson H."/>
        </authorList>
    </citation>
    <scope>NUCLEOTIDE SEQUENCE</scope>
    <source>
        <strain evidence="9">SMH4607-1</strain>
    </source>
</reference>
<feature type="transmembrane region" description="Helical" evidence="7">
    <location>
        <begin position="12"/>
        <end position="32"/>
    </location>
</feature>